<reference evidence="3" key="1">
    <citation type="journal article" date="2019" name="Int. J. Syst. Evol. Microbiol.">
        <title>The Global Catalogue of Microorganisms (GCM) 10K type strain sequencing project: providing services to taxonomists for standard genome sequencing and annotation.</title>
        <authorList>
            <consortium name="The Broad Institute Genomics Platform"/>
            <consortium name="The Broad Institute Genome Sequencing Center for Infectious Disease"/>
            <person name="Wu L."/>
            <person name="Ma J."/>
        </authorList>
    </citation>
    <scope>NUCLEOTIDE SEQUENCE [LARGE SCALE GENOMIC DNA]</scope>
    <source>
        <strain evidence="3">CCUG 55250</strain>
    </source>
</reference>
<dbReference type="SUPFAM" id="SSF48726">
    <property type="entry name" value="Immunoglobulin"/>
    <property type="match status" value="1"/>
</dbReference>
<dbReference type="PROSITE" id="PS50835">
    <property type="entry name" value="IG_LIKE"/>
    <property type="match status" value="1"/>
</dbReference>
<sequence>MKKTFLFPSTVCLLLAWVLWAPHAFGQWSSAGLSQSRNKLAGGSAGGKALFAGGYEGLLPSDRVDIYTLATNNWTTASLSQARGDMTAVSTDDRVFFAGGFIGAVSGYSKKVDIYTASTNSWTSTELSQARSSLASASAGTKVLFAGGARLGIPAIVTTVDVYDLTDNSWKSTISLSEARSALAGVGAAGKIFFAGGYKGAVFGYSKKVDIYDTATGTWLPTAELSEARSGLAAVAAGGKVFFAGGRKGVGVFSDKVDIYDTATGDWSTATLSEKRSDLTATTVGDKVFFAGGDTGLDDNSKKVDIYDLTTGEWSVASLEKPRKDLASAAVGNKALFAGGLVGVISGGGSSLWVDIYTATAVNQQPTPSSSTVCQGENVSTTITALGDELTYQWYKGEASTSGTKLDGQTSATLSLTGVQTSDVGSYYCQVSGLGGVAWSEVFTLSVNPLPDAPSITSSGQSNITVFQNTPYVSLTITGCSGGSVAWSGPGGSSGTNTSISVPTSATATLVYSATCTVGSCVSPAGSATVVVAPGTAVGSFDGYIYGADCSTFRGWAWDRNKINTAVSVEILDGSEVVATLQADVFRQDLKNAGKGNGNHAFIFPIPESLKDNKQHLLSARVASSSFILKDSPKALICQGSDANPGNKLPKPPSPTVMIAPIAAQIHVPFSATLVAFTDPEGTSLTYGLTGLPDGLTINSGTRVISGTPTVDGTFILTYTATDEGGASNSVSFNLTVLPVTPPVVTGSFEGYLDKVECGTIRGWVWDRNKPNTPVTVEFYTGGTVWGSTSANIFRQDLKDAGKGNGAHAYSFTVPDGLKDGTERLIYARVQGSTYDLKWSGKALTCYGAGRLSAEGVQDLQVNVLGNPVKELVHVEVRGAEGQSLQFALTDAQGRILGQHRIEKAESVQKQSFTIAGQPAGLLFLKVSTAVQNRTLKLLKL</sequence>
<evidence type="ECO:0000313" key="3">
    <source>
        <dbReference type="Proteomes" id="UP001596106"/>
    </source>
</evidence>
<dbReference type="PANTHER" id="PTHR45632">
    <property type="entry name" value="LD33804P"/>
    <property type="match status" value="1"/>
</dbReference>
<dbReference type="InterPro" id="IPR013783">
    <property type="entry name" value="Ig-like_fold"/>
</dbReference>
<keyword evidence="3" id="KW-1185">Reference proteome</keyword>
<dbReference type="SMART" id="SM00409">
    <property type="entry name" value="IG"/>
    <property type="match status" value="1"/>
</dbReference>
<dbReference type="Pfam" id="PF01344">
    <property type="entry name" value="Kelch_1"/>
    <property type="match status" value="2"/>
</dbReference>
<dbReference type="InterPro" id="IPR006652">
    <property type="entry name" value="Kelch_1"/>
</dbReference>
<protein>
    <submittedName>
        <fullName evidence="2">Kelch repeat-containing protein</fullName>
    </submittedName>
</protein>
<dbReference type="RefSeq" id="WP_379840905.1">
    <property type="nucleotide sequence ID" value="NZ_JBHSMA010000001.1"/>
</dbReference>
<dbReference type="InterPro" id="IPR015919">
    <property type="entry name" value="Cadherin-like_sf"/>
</dbReference>
<dbReference type="PANTHER" id="PTHR45632:SF24">
    <property type="entry name" value="GALACTOSE OXIDASE"/>
    <property type="match status" value="1"/>
</dbReference>
<dbReference type="InterPro" id="IPR006644">
    <property type="entry name" value="Cadg"/>
</dbReference>
<dbReference type="SUPFAM" id="SSF117281">
    <property type="entry name" value="Kelch motif"/>
    <property type="match status" value="2"/>
</dbReference>
<proteinExistence type="predicted"/>
<dbReference type="SUPFAM" id="SSF49313">
    <property type="entry name" value="Cadherin-like"/>
    <property type="match status" value="1"/>
</dbReference>
<dbReference type="InterPro" id="IPR015915">
    <property type="entry name" value="Kelch-typ_b-propeller"/>
</dbReference>
<gene>
    <name evidence="2" type="ORF">ACFPMF_02785</name>
</gene>
<name>A0ABW0I3X0_9BACT</name>
<dbReference type="InterPro" id="IPR036179">
    <property type="entry name" value="Ig-like_dom_sf"/>
</dbReference>
<organism evidence="2 3">
    <name type="scientific">Larkinella bovis</name>
    <dbReference type="NCBI Taxonomy" id="683041"/>
    <lineage>
        <taxon>Bacteria</taxon>
        <taxon>Pseudomonadati</taxon>
        <taxon>Bacteroidota</taxon>
        <taxon>Cytophagia</taxon>
        <taxon>Cytophagales</taxon>
        <taxon>Spirosomataceae</taxon>
        <taxon>Larkinella</taxon>
    </lineage>
</organism>
<dbReference type="Pfam" id="PF05345">
    <property type="entry name" value="He_PIG"/>
    <property type="match status" value="1"/>
</dbReference>
<dbReference type="Proteomes" id="UP001596106">
    <property type="component" value="Unassembled WGS sequence"/>
</dbReference>
<dbReference type="Gene3D" id="2.60.40.10">
    <property type="entry name" value="Immunoglobulins"/>
    <property type="match status" value="2"/>
</dbReference>
<dbReference type="SMART" id="SM00612">
    <property type="entry name" value="Kelch"/>
    <property type="match status" value="6"/>
</dbReference>
<evidence type="ECO:0000313" key="2">
    <source>
        <dbReference type="EMBL" id="MFC5408220.1"/>
    </source>
</evidence>
<dbReference type="InterPro" id="IPR007110">
    <property type="entry name" value="Ig-like_dom"/>
</dbReference>
<feature type="domain" description="Ig-like" evidence="1">
    <location>
        <begin position="366"/>
        <end position="446"/>
    </location>
</feature>
<comment type="caution">
    <text evidence="2">The sequence shown here is derived from an EMBL/GenBank/DDBJ whole genome shotgun (WGS) entry which is preliminary data.</text>
</comment>
<accession>A0ABW0I3X0</accession>
<evidence type="ECO:0000259" key="1">
    <source>
        <dbReference type="PROSITE" id="PS50835"/>
    </source>
</evidence>
<dbReference type="EMBL" id="JBHSMA010000001">
    <property type="protein sequence ID" value="MFC5408220.1"/>
    <property type="molecule type" value="Genomic_DNA"/>
</dbReference>
<dbReference type="SMART" id="SM00736">
    <property type="entry name" value="CADG"/>
    <property type="match status" value="1"/>
</dbReference>
<dbReference type="Gene3D" id="2.120.10.80">
    <property type="entry name" value="Kelch-type beta propeller"/>
    <property type="match status" value="2"/>
</dbReference>
<dbReference type="InterPro" id="IPR003599">
    <property type="entry name" value="Ig_sub"/>
</dbReference>